<dbReference type="InterPro" id="IPR012933">
    <property type="entry name" value="HicA_mRNA_interferase"/>
</dbReference>
<dbReference type="GO" id="GO:0016787">
    <property type="term" value="F:hydrolase activity"/>
    <property type="evidence" value="ECO:0007669"/>
    <property type="project" value="UniProtKB-KW"/>
</dbReference>
<dbReference type="GO" id="GO:0003729">
    <property type="term" value="F:mRNA binding"/>
    <property type="evidence" value="ECO:0007669"/>
    <property type="project" value="InterPro"/>
</dbReference>
<evidence type="ECO:0000256" key="5">
    <source>
        <dbReference type="ARBA" id="ARBA00022801"/>
    </source>
</evidence>
<dbReference type="HOGENOM" id="CLU_164851_6_0_3"/>
<evidence type="ECO:0000256" key="1">
    <source>
        <dbReference type="ARBA" id="ARBA00006620"/>
    </source>
</evidence>
<comment type="similarity">
    <text evidence="1">Belongs to the HicA mRNA interferase family.</text>
</comment>
<protein>
    <submittedName>
        <fullName evidence="8">YcfA family protein</fullName>
    </submittedName>
</protein>
<keyword evidence="9" id="KW-1185">Reference proteome</keyword>
<keyword evidence="4" id="KW-0255">Endonuclease</keyword>
<accession>K9TTX2</accession>
<dbReference type="InParanoid" id="K9TTX2"/>
<dbReference type="Proteomes" id="UP000010384">
    <property type="component" value="Chromosome"/>
</dbReference>
<dbReference type="Gene3D" id="3.30.920.30">
    <property type="entry name" value="Hypothetical protein"/>
    <property type="match status" value="1"/>
</dbReference>
<keyword evidence="5" id="KW-0378">Hydrolase</keyword>
<evidence type="ECO:0000313" key="8">
    <source>
        <dbReference type="EMBL" id="AFY85631.1"/>
    </source>
</evidence>
<dbReference type="eggNOG" id="COG1724">
    <property type="taxonomic scope" value="Bacteria"/>
</dbReference>
<keyword evidence="7" id="KW-0346">Stress response</keyword>
<sequence length="74" mass="8333">MPKVPAVTGSEVIHALEKVGFQVVRQKGIYVRMQHEDGRVVTIPVHAGKNVGRGLLRKILRDAKMTREEFIDLL</sequence>
<dbReference type="RefSeq" id="WP_015152183.1">
    <property type="nucleotide sequence ID" value="NC_019695.1"/>
</dbReference>
<reference evidence="8 9" key="1">
    <citation type="submission" date="2012-06" db="EMBL/GenBank/DDBJ databases">
        <title>Finished chromosome of genome of Chroococcidiopsis thermalis PCC 7203.</title>
        <authorList>
            <consortium name="US DOE Joint Genome Institute"/>
            <person name="Gugger M."/>
            <person name="Coursin T."/>
            <person name="Rippka R."/>
            <person name="Tandeau De Marsac N."/>
            <person name="Huntemann M."/>
            <person name="Wei C.-L."/>
            <person name="Han J."/>
            <person name="Detter J.C."/>
            <person name="Han C."/>
            <person name="Tapia R."/>
            <person name="Davenport K."/>
            <person name="Daligault H."/>
            <person name="Erkkila T."/>
            <person name="Gu W."/>
            <person name="Munk A.C.C."/>
            <person name="Teshima H."/>
            <person name="Xu Y."/>
            <person name="Chain P."/>
            <person name="Chen A."/>
            <person name="Krypides N."/>
            <person name="Mavromatis K."/>
            <person name="Markowitz V."/>
            <person name="Szeto E."/>
            <person name="Ivanova N."/>
            <person name="Mikhailova N."/>
            <person name="Ovchinnikova G."/>
            <person name="Pagani I."/>
            <person name="Pati A."/>
            <person name="Goodwin L."/>
            <person name="Peters L."/>
            <person name="Pitluck S."/>
            <person name="Woyke T."/>
            <person name="Kerfeld C."/>
        </authorList>
    </citation>
    <scope>NUCLEOTIDE SEQUENCE [LARGE SCALE GENOMIC DNA]</scope>
    <source>
        <strain evidence="8 9">PCC 7203</strain>
    </source>
</reference>
<keyword evidence="3" id="KW-0540">Nuclease</keyword>
<evidence type="ECO:0000256" key="6">
    <source>
        <dbReference type="ARBA" id="ARBA00022884"/>
    </source>
</evidence>
<evidence type="ECO:0000313" key="9">
    <source>
        <dbReference type="Proteomes" id="UP000010384"/>
    </source>
</evidence>
<proteinExistence type="inferred from homology"/>
<dbReference type="STRING" id="251229.Chro_0074"/>
<name>K9TTX2_CHRTP</name>
<evidence type="ECO:0000256" key="4">
    <source>
        <dbReference type="ARBA" id="ARBA00022759"/>
    </source>
</evidence>
<gene>
    <name evidence="8" type="ORF">Chro_0074</name>
</gene>
<evidence type="ECO:0000256" key="2">
    <source>
        <dbReference type="ARBA" id="ARBA00022649"/>
    </source>
</evidence>
<dbReference type="GO" id="GO:0004519">
    <property type="term" value="F:endonuclease activity"/>
    <property type="evidence" value="ECO:0007669"/>
    <property type="project" value="UniProtKB-KW"/>
</dbReference>
<keyword evidence="2" id="KW-1277">Toxin-antitoxin system</keyword>
<dbReference type="InterPro" id="IPR038570">
    <property type="entry name" value="HicA_sf"/>
</dbReference>
<organism evidence="8 9">
    <name type="scientific">Chroococcidiopsis thermalis (strain PCC 7203)</name>
    <dbReference type="NCBI Taxonomy" id="251229"/>
    <lineage>
        <taxon>Bacteria</taxon>
        <taxon>Bacillati</taxon>
        <taxon>Cyanobacteriota</taxon>
        <taxon>Cyanophyceae</taxon>
        <taxon>Chroococcidiopsidales</taxon>
        <taxon>Chroococcidiopsidaceae</taxon>
        <taxon>Chroococcidiopsis</taxon>
    </lineage>
</organism>
<keyword evidence="6" id="KW-0694">RNA-binding</keyword>
<dbReference type="Pfam" id="PF07927">
    <property type="entry name" value="HicA_toxin"/>
    <property type="match status" value="1"/>
</dbReference>
<dbReference type="AlphaFoldDB" id="K9TTX2"/>
<dbReference type="EMBL" id="CP003597">
    <property type="protein sequence ID" value="AFY85631.1"/>
    <property type="molecule type" value="Genomic_DNA"/>
</dbReference>
<dbReference type="SUPFAM" id="SSF54786">
    <property type="entry name" value="YcfA/nrd intein domain"/>
    <property type="match status" value="1"/>
</dbReference>
<dbReference type="PANTHER" id="PTHR34873">
    <property type="entry name" value="SSR1766 PROTEIN"/>
    <property type="match status" value="1"/>
</dbReference>
<evidence type="ECO:0000256" key="7">
    <source>
        <dbReference type="ARBA" id="ARBA00023016"/>
    </source>
</evidence>
<dbReference type="KEGG" id="cthe:Chro_0074"/>
<dbReference type="OrthoDB" id="121656at2"/>
<evidence type="ECO:0000256" key="3">
    <source>
        <dbReference type="ARBA" id="ARBA00022722"/>
    </source>
</evidence>
<dbReference type="PANTHER" id="PTHR34873:SF3">
    <property type="entry name" value="ADDICTION MODULE TOXIN, HICA FAMILY"/>
    <property type="match status" value="1"/>
</dbReference>